<name>A0A927M5F2_9ACTN</name>
<protein>
    <submittedName>
        <fullName evidence="1">Uncharacterized protein</fullName>
    </submittedName>
</protein>
<gene>
    <name evidence="1" type="ORF">H4W31_003957</name>
</gene>
<dbReference type="AlphaFoldDB" id="A0A927M5F2"/>
<sequence>MPELVAAGTTLVREEWYDDALGHVVPQDPEPKEFCVE</sequence>
<reference evidence="1" key="1">
    <citation type="submission" date="2020-10" db="EMBL/GenBank/DDBJ databases">
        <title>Sequencing the genomes of 1000 actinobacteria strains.</title>
        <authorList>
            <person name="Klenk H.-P."/>
        </authorList>
    </citation>
    <scope>NUCLEOTIDE SEQUENCE</scope>
    <source>
        <strain evidence="1">DSM 46832</strain>
    </source>
</reference>
<proteinExistence type="predicted"/>
<organism evidence="1 2">
    <name type="scientific">Plantactinospora soyae</name>
    <dbReference type="NCBI Taxonomy" id="1544732"/>
    <lineage>
        <taxon>Bacteria</taxon>
        <taxon>Bacillati</taxon>
        <taxon>Actinomycetota</taxon>
        <taxon>Actinomycetes</taxon>
        <taxon>Micromonosporales</taxon>
        <taxon>Micromonosporaceae</taxon>
        <taxon>Plantactinospora</taxon>
    </lineage>
</organism>
<keyword evidence="2" id="KW-1185">Reference proteome</keyword>
<evidence type="ECO:0000313" key="1">
    <source>
        <dbReference type="EMBL" id="MBE1488319.1"/>
    </source>
</evidence>
<comment type="caution">
    <text evidence="1">The sequence shown here is derived from an EMBL/GenBank/DDBJ whole genome shotgun (WGS) entry which is preliminary data.</text>
</comment>
<accession>A0A927M5F2</accession>
<dbReference type="Proteomes" id="UP000649753">
    <property type="component" value="Unassembled WGS sequence"/>
</dbReference>
<dbReference type="EMBL" id="JADBEB010000001">
    <property type="protein sequence ID" value="MBE1488319.1"/>
    <property type="molecule type" value="Genomic_DNA"/>
</dbReference>
<evidence type="ECO:0000313" key="2">
    <source>
        <dbReference type="Proteomes" id="UP000649753"/>
    </source>
</evidence>